<name>A0A6V8PG13_9ACTN</name>
<evidence type="ECO:0000313" key="2">
    <source>
        <dbReference type="Proteomes" id="UP000588083"/>
    </source>
</evidence>
<organism evidence="1 2">
    <name type="scientific">Candidatus Hakubella thermalkaliphila</name>
    <dbReference type="NCBI Taxonomy" id="2754717"/>
    <lineage>
        <taxon>Bacteria</taxon>
        <taxon>Bacillati</taxon>
        <taxon>Actinomycetota</taxon>
        <taxon>Actinomycetota incertae sedis</taxon>
        <taxon>Candidatus Hakubellales</taxon>
        <taxon>Candidatus Hakubellaceae</taxon>
        <taxon>Candidatus Hakubella</taxon>
    </lineage>
</organism>
<dbReference type="AlphaFoldDB" id="A0A6V8PG13"/>
<keyword evidence="2" id="KW-1185">Reference proteome</keyword>
<sequence length="39" mass="4577">MTKKLAPTHPGEVLLEEFLKPPDFRTYFKKHLFRGGFLS</sequence>
<reference evidence="1 2" key="1">
    <citation type="journal article" date="2020" name="Front. Microbiol.">
        <title>Single-cell genomics of novel Actinobacteria with the Wood-Ljungdahl pathway discovered in a serpentinizing system.</title>
        <authorList>
            <person name="Merino N."/>
            <person name="Kawai M."/>
            <person name="Boyd E.S."/>
            <person name="Colman D.R."/>
            <person name="McGlynn S.E."/>
            <person name="Nealson K.H."/>
            <person name="Kurokawa K."/>
            <person name="Hongoh Y."/>
        </authorList>
    </citation>
    <scope>NUCLEOTIDE SEQUENCE [LARGE SCALE GENOMIC DNA]</scope>
    <source>
        <strain evidence="1 2">S34</strain>
    </source>
</reference>
<dbReference type="EMBL" id="BLRZ01000148">
    <property type="protein sequence ID" value="GFP31040.1"/>
    <property type="molecule type" value="Genomic_DNA"/>
</dbReference>
<dbReference type="Proteomes" id="UP000588083">
    <property type="component" value="Unassembled WGS sequence"/>
</dbReference>
<accession>A0A6V8PG13</accession>
<proteinExistence type="predicted"/>
<feature type="non-terminal residue" evidence="1">
    <location>
        <position position="39"/>
    </location>
</feature>
<protein>
    <submittedName>
        <fullName evidence="1">Uncharacterized protein</fullName>
    </submittedName>
</protein>
<gene>
    <name evidence="1" type="ORF">HKBW3S34_01959</name>
</gene>
<comment type="caution">
    <text evidence="1">The sequence shown here is derived from an EMBL/GenBank/DDBJ whole genome shotgun (WGS) entry which is preliminary data.</text>
</comment>
<evidence type="ECO:0000313" key="1">
    <source>
        <dbReference type="EMBL" id="GFP31040.1"/>
    </source>
</evidence>